<proteinExistence type="predicted"/>
<dbReference type="PANTHER" id="PTHR47074:SF48">
    <property type="entry name" value="POLYNUCLEOTIDYL TRANSFERASE, RIBONUCLEASE H-LIKE SUPERFAMILY PROTEIN"/>
    <property type="match status" value="1"/>
</dbReference>
<gene>
    <name evidence="2" type="ORF">SO802_006013</name>
</gene>
<sequence length="189" mass="21246">MHNRNGRYFVKSGYYVARQVLRNENWAECSRGSDKQRGWKALLKERGRSGFGAMIRNERGEVMAAFSAIGPSVSGSEEAETLACRKVVEFAIDVGFSELIIEGDSINVMRALSSPSLDLSICGNVVADIQWLIHGIRRVSFNWVRSDCKRAAHVLARYASNLNVEMYWMEDAPLVALESMYQDSILMNT</sequence>
<dbReference type="InterPro" id="IPR002156">
    <property type="entry name" value="RNaseH_domain"/>
</dbReference>
<dbReference type="EMBL" id="JAZDWU010000002">
    <property type="protein sequence ID" value="KAL0010905.1"/>
    <property type="molecule type" value="Genomic_DNA"/>
</dbReference>
<name>A0AAW2DJR0_9ROSI</name>
<reference evidence="2 3" key="1">
    <citation type="submission" date="2024-01" db="EMBL/GenBank/DDBJ databases">
        <title>A telomere-to-telomere, gap-free genome of sweet tea (Lithocarpus litseifolius).</title>
        <authorList>
            <person name="Zhou J."/>
        </authorList>
    </citation>
    <scope>NUCLEOTIDE SEQUENCE [LARGE SCALE GENOMIC DNA]</scope>
    <source>
        <strain evidence="2">Zhou-2022a</strain>
        <tissue evidence="2">Leaf</tissue>
    </source>
</reference>
<dbReference type="Pfam" id="PF13456">
    <property type="entry name" value="RVT_3"/>
    <property type="match status" value="1"/>
</dbReference>
<dbReference type="Proteomes" id="UP001459277">
    <property type="component" value="Unassembled WGS sequence"/>
</dbReference>
<protein>
    <recommendedName>
        <fullName evidence="1">RNase H type-1 domain-containing protein</fullName>
    </recommendedName>
</protein>
<dbReference type="PANTHER" id="PTHR47074">
    <property type="entry name" value="BNAC02G40300D PROTEIN"/>
    <property type="match status" value="1"/>
</dbReference>
<keyword evidence="3" id="KW-1185">Reference proteome</keyword>
<evidence type="ECO:0000313" key="3">
    <source>
        <dbReference type="Proteomes" id="UP001459277"/>
    </source>
</evidence>
<dbReference type="GO" id="GO:0004523">
    <property type="term" value="F:RNA-DNA hybrid ribonuclease activity"/>
    <property type="evidence" value="ECO:0007669"/>
    <property type="project" value="InterPro"/>
</dbReference>
<dbReference type="GO" id="GO:0003676">
    <property type="term" value="F:nucleic acid binding"/>
    <property type="evidence" value="ECO:0007669"/>
    <property type="project" value="InterPro"/>
</dbReference>
<dbReference type="InterPro" id="IPR036397">
    <property type="entry name" value="RNaseH_sf"/>
</dbReference>
<evidence type="ECO:0000313" key="2">
    <source>
        <dbReference type="EMBL" id="KAL0010905.1"/>
    </source>
</evidence>
<dbReference type="SUPFAM" id="SSF53098">
    <property type="entry name" value="Ribonuclease H-like"/>
    <property type="match status" value="1"/>
</dbReference>
<organism evidence="2 3">
    <name type="scientific">Lithocarpus litseifolius</name>
    <dbReference type="NCBI Taxonomy" id="425828"/>
    <lineage>
        <taxon>Eukaryota</taxon>
        <taxon>Viridiplantae</taxon>
        <taxon>Streptophyta</taxon>
        <taxon>Embryophyta</taxon>
        <taxon>Tracheophyta</taxon>
        <taxon>Spermatophyta</taxon>
        <taxon>Magnoliopsida</taxon>
        <taxon>eudicotyledons</taxon>
        <taxon>Gunneridae</taxon>
        <taxon>Pentapetalae</taxon>
        <taxon>rosids</taxon>
        <taxon>fabids</taxon>
        <taxon>Fagales</taxon>
        <taxon>Fagaceae</taxon>
        <taxon>Lithocarpus</taxon>
    </lineage>
</organism>
<dbReference type="CDD" id="cd06222">
    <property type="entry name" value="RNase_H_like"/>
    <property type="match status" value="1"/>
</dbReference>
<dbReference type="AlphaFoldDB" id="A0AAW2DJR0"/>
<dbReference type="InterPro" id="IPR044730">
    <property type="entry name" value="RNase_H-like_dom_plant"/>
</dbReference>
<comment type="caution">
    <text evidence="2">The sequence shown here is derived from an EMBL/GenBank/DDBJ whole genome shotgun (WGS) entry which is preliminary data.</text>
</comment>
<dbReference type="Gene3D" id="3.30.420.10">
    <property type="entry name" value="Ribonuclease H-like superfamily/Ribonuclease H"/>
    <property type="match status" value="1"/>
</dbReference>
<dbReference type="InterPro" id="IPR052929">
    <property type="entry name" value="RNase_H-like_EbsB-rel"/>
</dbReference>
<accession>A0AAW2DJR0</accession>
<evidence type="ECO:0000259" key="1">
    <source>
        <dbReference type="Pfam" id="PF13456"/>
    </source>
</evidence>
<feature type="domain" description="RNase H type-1" evidence="1">
    <location>
        <begin position="43"/>
        <end position="159"/>
    </location>
</feature>
<dbReference type="InterPro" id="IPR012337">
    <property type="entry name" value="RNaseH-like_sf"/>
</dbReference>